<evidence type="ECO:0000256" key="4">
    <source>
        <dbReference type="ARBA" id="ARBA00022670"/>
    </source>
</evidence>
<dbReference type="InterPro" id="IPR045357">
    <property type="entry name" value="Aminopeptidase_N-like_N"/>
</dbReference>
<dbReference type="EC" id="3.4.11.2" evidence="13"/>
<dbReference type="Pfam" id="PF01433">
    <property type="entry name" value="Peptidase_M1"/>
    <property type="match status" value="1"/>
</dbReference>
<evidence type="ECO:0000259" key="11">
    <source>
        <dbReference type="Pfam" id="PF17432"/>
    </source>
</evidence>
<dbReference type="CDD" id="cd09600">
    <property type="entry name" value="M1_APN"/>
    <property type="match status" value="1"/>
</dbReference>
<dbReference type="InterPro" id="IPR024601">
    <property type="entry name" value="Peptidase_M1_pepN_C"/>
</dbReference>
<evidence type="ECO:0000259" key="9">
    <source>
        <dbReference type="Pfam" id="PF01433"/>
    </source>
</evidence>
<dbReference type="InterPro" id="IPR035414">
    <property type="entry name" value="Peptidase_M1_pepN_Ig-like"/>
</dbReference>
<feature type="domain" description="Peptidase M1 alanyl aminopeptidase Ig-like fold" evidence="10">
    <location>
        <begin position="468"/>
        <end position="572"/>
    </location>
</feature>
<dbReference type="InterPro" id="IPR014782">
    <property type="entry name" value="Peptidase_M1_dom"/>
</dbReference>
<evidence type="ECO:0000259" key="12">
    <source>
        <dbReference type="Pfam" id="PF17900"/>
    </source>
</evidence>
<evidence type="ECO:0000256" key="8">
    <source>
        <dbReference type="ARBA" id="ARBA00023049"/>
    </source>
</evidence>
<protein>
    <submittedName>
        <fullName evidence="13">Membrane alanine aminopeptidase N</fullName>
        <ecNumber evidence="13">3.4.11.2</ecNumber>
    </submittedName>
</protein>
<dbReference type="InterPro" id="IPR038438">
    <property type="entry name" value="PepN_Ig-like_sf"/>
</dbReference>
<dbReference type="NCBIfam" id="TIGR02414">
    <property type="entry name" value="pepN_proteo"/>
    <property type="match status" value="1"/>
</dbReference>
<evidence type="ECO:0000259" key="10">
    <source>
        <dbReference type="Pfam" id="PF11940"/>
    </source>
</evidence>
<organism evidence="13">
    <name type="scientific">hydrothermal vent metagenome</name>
    <dbReference type="NCBI Taxonomy" id="652676"/>
    <lineage>
        <taxon>unclassified sequences</taxon>
        <taxon>metagenomes</taxon>
        <taxon>ecological metagenomes</taxon>
    </lineage>
</organism>
<dbReference type="GO" id="GO:0008270">
    <property type="term" value="F:zinc ion binding"/>
    <property type="evidence" value="ECO:0007669"/>
    <property type="project" value="InterPro"/>
</dbReference>
<sequence>MDSLMSESNSEPNTIFLKNYTVPTYLVDTVTLDFDLGETKTIVRSELNIRRNPESNTDHKTLELNGQNLILLSLELVYNNNSQLLTENDYSIEDEVLSISNVPDEFVIKIATEINPKENLALEGLYLSSNMFCTQCEAQGFRRITYFPDRPDVMSLFTVTIHAEQEHFPILLSNGNKIDSGVDSNNRHWVTWQDPFPKPCYLFALVAGDLYCKHDQFVTTSGQKVDLYLYVEHENQHKCDHAIRCLKQSMKWDEDTFGREYDLDNFMIVAVNDFNMGAMENKGLNIFNSSCVLASPETTTDADYYRIQGIIGHEYFHNWSGNRVTCRDWFQLSLKEGFTVFRDQQFSADMNSAAVQRIDDVNILRNAQFSQDAGPMAHPVRPQEYIEISNFYTVTVYNKGAEVVRMIHTLLGENNFRKGSDSYFERHDGQAVTVEDFVAAMESSATVNDDLKTKFDLKQFMNWYHQAGTPNIEFNEHYDLQKKTYFLTLRQSCVATPGQDIKNEFHIPIRVALLNPQGETINLDLATEDSCTNVDECILELKAKEQVFTFNNISEKPVLSLLRGFSAPVKIATCRSRSELAFLFAHDSDDFNRWNAGQELALDIILDLIKQHQTGVELKLDGEYISAFKKTLSNEFLDNALKAQALSLPSESYIADQSNAGEPADTDAIHHVRVFVRQQLAKHLEADFLRVYNESVLTGDYQFNANDMGQRSIRNSCLSFLMELSNSSYHKLCTDQFKQSNNMTDVMAALELLVNHDNAYQSESLQEFYEQWQNDALVVDKWFAIQAMSRLPGTLDKVKSLLKHSAFTIKNPNKVRALIGRFCLGNVAHFHNEDGSGYEFLADQVLVLDKLNPQIAARLIQGFSQWRNYNENRQTLMKNNLQRIISQDDLSKDVFEIVSKTLA</sequence>
<dbReference type="Gene3D" id="2.60.40.1840">
    <property type="match status" value="1"/>
</dbReference>
<dbReference type="FunFam" id="3.30.2010.30:FF:000002">
    <property type="entry name" value="Putative aminopeptidase N"/>
    <property type="match status" value="1"/>
</dbReference>
<keyword evidence="5" id="KW-0479">Metal-binding</keyword>
<dbReference type="Gene3D" id="3.30.2010.30">
    <property type="match status" value="1"/>
</dbReference>
<dbReference type="SUPFAM" id="SSF63737">
    <property type="entry name" value="Leukotriene A4 hydrolase N-terminal domain"/>
    <property type="match status" value="1"/>
</dbReference>
<keyword evidence="7" id="KW-0862">Zinc</keyword>
<dbReference type="InterPro" id="IPR042097">
    <property type="entry name" value="Aminopeptidase_N-like_N_sf"/>
</dbReference>
<feature type="domain" description="Peptidase M1 alanyl aminopeptidase C-terminal" evidence="11">
    <location>
        <begin position="578"/>
        <end position="903"/>
    </location>
</feature>
<dbReference type="SUPFAM" id="SSF55486">
    <property type="entry name" value="Metalloproteases ('zincins'), catalytic domain"/>
    <property type="match status" value="1"/>
</dbReference>
<dbReference type="Pfam" id="PF11940">
    <property type="entry name" value="DUF3458"/>
    <property type="match status" value="1"/>
</dbReference>
<evidence type="ECO:0000256" key="5">
    <source>
        <dbReference type="ARBA" id="ARBA00022723"/>
    </source>
</evidence>
<comment type="similarity">
    <text evidence="2">Belongs to the peptidase M1 family.</text>
</comment>
<dbReference type="InterPro" id="IPR027268">
    <property type="entry name" value="Peptidase_M4/M1_CTD_sf"/>
</dbReference>
<dbReference type="Pfam" id="PF17432">
    <property type="entry name" value="DUF3458_C"/>
    <property type="match status" value="1"/>
</dbReference>
<name>A0A3B1A5T5_9ZZZZ</name>
<evidence type="ECO:0000313" key="13">
    <source>
        <dbReference type="EMBL" id="VAW96910.1"/>
    </source>
</evidence>
<dbReference type="PANTHER" id="PTHR46322">
    <property type="entry name" value="PUROMYCIN-SENSITIVE AMINOPEPTIDASE"/>
    <property type="match status" value="1"/>
</dbReference>
<dbReference type="Gene3D" id="1.25.50.10">
    <property type="entry name" value="Peptidase M1, alanyl aminopeptidase, C-terminal domain"/>
    <property type="match status" value="1"/>
</dbReference>
<reference evidence="13" key="1">
    <citation type="submission" date="2018-06" db="EMBL/GenBank/DDBJ databases">
        <authorList>
            <person name="Zhirakovskaya E."/>
        </authorList>
    </citation>
    <scope>NUCLEOTIDE SEQUENCE</scope>
</reference>
<keyword evidence="8" id="KW-0482">Metalloprotease</keyword>
<dbReference type="PRINTS" id="PR00756">
    <property type="entry name" value="ALADIPTASE"/>
</dbReference>
<proteinExistence type="inferred from homology"/>
<comment type="cofactor">
    <cofactor evidence="1">
        <name>Zn(2+)</name>
        <dbReference type="ChEBI" id="CHEBI:29105"/>
    </cofactor>
</comment>
<dbReference type="InterPro" id="IPR001930">
    <property type="entry name" value="Peptidase_M1"/>
</dbReference>
<evidence type="ECO:0000256" key="3">
    <source>
        <dbReference type="ARBA" id="ARBA00022438"/>
    </source>
</evidence>
<dbReference type="GO" id="GO:0006508">
    <property type="term" value="P:proteolysis"/>
    <property type="evidence" value="ECO:0007669"/>
    <property type="project" value="UniProtKB-KW"/>
</dbReference>
<feature type="domain" description="Peptidase M1 membrane alanine aminopeptidase" evidence="9">
    <location>
        <begin position="246"/>
        <end position="462"/>
    </location>
</feature>
<dbReference type="EMBL" id="UOFS01000030">
    <property type="protein sequence ID" value="VAW96910.1"/>
    <property type="molecule type" value="Genomic_DNA"/>
</dbReference>
<gene>
    <name evidence="13" type="ORF">MNBD_GAMMA22-1247</name>
</gene>
<evidence type="ECO:0000256" key="1">
    <source>
        <dbReference type="ARBA" id="ARBA00001947"/>
    </source>
</evidence>
<evidence type="ECO:0000256" key="7">
    <source>
        <dbReference type="ARBA" id="ARBA00022833"/>
    </source>
</evidence>
<keyword evidence="4" id="KW-0645">Protease</keyword>
<accession>A0A3B1A5T5</accession>
<dbReference type="Pfam" id="PF17900">
    <property type="entry name" value="Peptidase_M1_N"/>
    <property type="match status" value="1"/>
</dbReference>
<dbReference type="FunFam" id="2.60.40.1840:FF:000001">
    <property type="entry name" value="Aminopeptidase N"/>
    <property type="match status" value="1"/>
</dbReference>
<evidence type="ECO:0000256" key="6">
    <source>
        <dbReference type="ARBA" id="ARBA00022801"/>
    </source>
</evidence>
<dbReference type="AlphaFoldDB" id="A0A3B1A5T5"/>
<feature type="domain" description="Aminopeptidase N-like N-terminal" evidence="12">
    <location>
        <begin position="103"/>
        <end position="202"/>
    </location>
</feature>
<dbReference type="GO" id="GO:0016285">
    <property type="term" value="F:alanyl aminopeptidase activity"/>
    <property type="evidence" value="ECO:0007669"/>
    <property type="project" value="UniProtKB-EC"/>
</dbReference>
<dbReference type="Gene3D" id="2.60.40.1730">
    <property type="entry name" value="tricorn interacting facor f3 domain"/>
    <property type="match status" value="1"/>
</dbReference>
<dbReference type="GO" id="GO:0008237">
    <property type="term" value="F:metallopeptidase activity"/>
    <property type="evidence" value="ECO:0007669"/>
    <property type="project" value="UniProtKB-KW"/>
</dbReference>
<keyword evidence="6 13" id="KW-0378">Hydrolase</keyword>
<dbReference type="InterPro" id="IPR037144">
    <property type="entry name" value="Peptidase_M1_pepN_C_sf"/>
</dbReference>
<keyword evidence="3 13" id="KW-0031">Aminopeptidase</keyword>
<dbReference type="FunFam" id="2.60.40.1730:FF:000005">
    <property type="entry name" value="Aminopeptidase N"/>
    <property type="match status" value="1"/>
</dbReference>
<dbReference type="InterPro" id="IPR012779">
    <property type="entry name" value="Peptidase_M1_pepN"/>
</dbReference>
<dbReference type="Gene3D" id="1.10.390.10">
    <property type="entry name" value="Neutral Protease Domain 2"/>
    <property type="match status" value="1"/>
</dbReference>
<dbReference type="PANTHER" id="PTHR46322:SF1">
    <property type="entry name" value="PUROMYCIN-SENSITIVE AMINOPEPTIDASE"/>
    <property type="match status" value="1"/>
</dbReference>
<evidence type="ECO:0000256" key="2">
    <source>
        <dbReference type="ARBA" id="ARBA00010136"/>
    </source>
</evidence>